<evidence type="ECO:0000313" key="3">
    <source>
        <dbReference type="Proteomes" id="UP000184073"/>
    </source>
</evidence>
<keyword evidence="3" id="KW-1185">Reference proteome</keyword>
<dbReference type="Pfam" id="PF12311">
    <property type="entry name" value="DUF3632"/>
    <property type="match status" value="1"/>
</dbReference>
<accession>A0A1L9PEV5</accession>
<dbReference type="GeneID" id="63732579"/>
<evidence type="ECO:0000313" key="2">
    <source>
        <dbReference type="EMBL" id="OJJ00030.1"/>
    </source>
</evidence>
<name>A0A1L9PEV5_ASPVE</name>
<dbReference type="OrthoDB" id="3350591at2759"/>
<proteinExistence type="predicted"/>
<dbReference type="InterPro" id="IPR053204">
    <property type="entry name" value="Oxopyrrolidines_Biosynth-assoc"/>
</dbReference>
<dbReference type="VEuPathDB" id="FungiDB:ASPVEDRAFT_81613"/>
<evidence type="ECO:0008006" key="4">
    <source>
        <dbReference type="Google" id="ProtNLM"/>
    </source>
</evidence>
<dbReference type="RefSeq" id="XP_040665792.1">
    <property type="nucleotide sequence ID" value="XM_040817068.1"/>
</dbReference>
<dbReference type="Proteomes" id="UP000184073">
    <property type="component" value="Unassembled WGS sequence"/>
</dbReference>
<dbReference type="PANTHER" id="PTHR38797">
    <property type="entry name" value="NUCLEAR PORE COMPLEX PROTEIN NUP85-RELATED"/>
    <property type="match status" value="1"/>
</dbReference>
<protein>
    <recommendedName>
        <fullName evidence="4">Ataxin-10 domain-containing protein</fullName>
    </recommendedName>
</protein>
<dbReference type="PANTHER" id="PTHR38797:SF4">
    <property type="entry name" value="NUCLEAR PORE COMPLEX PROTEIN NUP85"/>
    <property type="match status" value="1"/>
</dbReference>
<evidence type="ECO:0000256" key="1">
    <source>
        <dbReference type="SAM" id="MobiDB-lite"/>
    </source>
</evidence>
<feature type="region of interest" description="Disordered" evidence="1">
    <location>
        <begin position="1"/>
        <end position="22"/>
    </location>
</feature>
<dbReference type="EMBL" id="KV878127">
    <property type="protein sequence ID" value="OJJ00030.1"/>
    <property type="molecule type" value="Genomic_DNA"/>
</dbReference>
<dbReference type="STRING" id="1036611.A0A1L9PEV5"/>
<organism evidence="2 3">
    <name type="scientific">Aspergillus versicolor CBS 583.65</name>
    <dbReference type="NCBI Taxonomy" id="1036611"/>
    <lineage>
        <taxon>Eukaryota</taxon>
        <taxon>Fungi</taxon>
        <taxon>Dikarya</taxon>
        <taxon>Ascomycota</taxon>
        <taxon>Pezizomycotina</taxon>
        <taxon>Eurotiomycetes</taxon>
        <taxon>Eurotiomycetidae</taxon>
        <taxon>Eurotiales</taxon>
        <taxon>Aspergillaceae</taxon>
        <taxon>Aspergillus</taxon>
        <taxon>Aspergillus subgen. Nidulantes</taxon>
    </lineage>
</organism>
<dbReference type="InterPro" id="IPR022085">
    <property type="entry name" value="OpdG"/>
</dbReference>
<reference evidence="3" key="1">
    <citation type="journal article" date="2017" name="Genome Biol.">
        <title>Comparative genomics reveals high biological diversity and specific adaptations in the industrially and medically important fungal genus Aspergillus.</title>
        <authorList>
            <person name="de Vries R.P."/>
            <person name="Riley R."/>
            <person name="Wiebenga A."/>
            <person name="Aguilar-Osorio G."/>
            <person name="Amillis S."/>
            <person name="Uchima C.A."/>
            <person name="Anderluh G."/>
            <person name="Asadollahi M."/>
            <person name="Askin M."/>
            <person name="Barry K."/>
            <person name="Battaglia E."/>
            <person name="Bayram O."/>
            <person name="Benocci T."/>
            <person name="Braus-Stromeyer S.A."/>
            <person name="Caldana C."/>
            <person name="Canovas D."/>
            <person name="Cerqueira G.C."/>
            <person name="Chen F."/>
            <person name="Chen W."/>
            <person name="Choi C."/>
            <person name="Clum A."/>
            <person name="Dos Santos R.A."/>
            <person name="Damasio A.R."/>
            <person name="Diallinas G."/>
            <person name="Emri T."/>
            <person name="Fekete E."/>
            <person name="Flipphi M."/>
            <person name="Freyberg S."/>
            <person name="Gallo A."/>
            <person name="Gournas C."/>
            <person name="Habgood R."/>
            <person name="Hainaut M."/>
            <person name="Harispe M.L."/>
            <person name="Henrissat B."/>
            <person name="Hilden K.S."/>
            <person name="Hope R."/>
            <person name="Hossain A."/>
            <person name="Karabika E."/>
            <person name="Karaffa L."/>
            <person name="Karanyi Z."/>
            <person name="Krasevec N."/>
            <person name="Kuo A."/>
            <person name="Kusch H."/>
            <person name="LaButti K."/>
            <person name="Lagendijk E.L."/>
            <person name="Lapidus A."/>
            <person name="Levasseur A."/>
            <person name="Lindquist E."/>
            <person name="Lipzen A."/>
            <person name="Logrieco A.F."/>
            <person name="MacCabe A."/>
            <person name="Maekelae M.R."/>
            <person name="Malavazi I."/>
            <person name="Melin P."/>
            <person name="Meyer V."/>
            <person name="Mielnichuk N."/>
            <person name="Miskei M."/>
            <person name="Molnar A.P."/>
            <person name="Mule G."/>
            <person name="Ngan C.Y."/>
            <person name="Orejas M."/>
            <person name="Orosz E."/>
            <person name="Ouedraogo J.P."/>
            <person name="Overkamp K.M."/>
            <person name="Park H.-S."/>
            <person name="Perrone G."/>
            <person name="Piumi F."/>
            <person name="Punt P.J."/>
            <person name="Ram A.F."/>
            <person name="Ramon A."/>
            <person name="Rauscher S."/>
            <person name="Record E."/>
            <person name="Riano-Pachon D.M."/>
            <person name="Robert V."/>
            <person name="Roehrig J."/>
            <person name="Ruller R."/>
            <person name="Salamov A."/>
            <person name="Salih N.S."/>
            <person name="Samson R.A."/>
            <person name="Sandor E."/>
            <person name="Sanguinetti M."/>
            <person name="Schuetze T."/>
            <person name="Sepcic K."/>
            <person name="Shelest E."/>
            <person name="Sherlock G."/>
            <person name="Sophianopoulou V."/>
            <person name="Squina F.M."/>
            <person name="Sun H."/>
            <person name="Susca A."/>
            <person name="Todd R.B."/>
            <person name="Tsang A."/>
            <person name="Unkles S.E."/>
            <person name="van de Wiele N."/>
            <person name="van Rossen-Uffink D."/>
            <person name="Oliveira J.V."/>
            <person name="Vesth T.C."/>
            <person name="Visser J."/>
            <person name="Yu J.-H."/>
            <person name="Zhou M."/>
            <person name="Andersen M.R."/>
            <person name="Archer D.B."/>
            <person name="Baker S.E."/>
            <person name="Benoit I."/>
            <person name="Brakhage A.A."/>
            <person name="Braus G.H."/>
            <person name="Fischer R."/>
            <person name="Frisvad J.C."/>
            <person name="Goldman G.H."/>
            <person name="Houbraken J."/>
            <person name="Oakley B."/>
            <person name="Pocsi I."/>
            <person name="Scazzocchio C."/>
            <person name="Seiboth B."/>
            <person name="vanKuyk P.A."/>
            <person name="Wortman J."/>
            <person name="Dyer P.S."/>
            <person name="Grigoriev I.V."/>
        </authorList>
    </citation>
    <scope>NUCLEOTIDE SEQUENCE [LARGE SCALE GENOMIC DNA]</scope>
    <source>
        <strain evidence="3">CBS 583.65</strain>
    </source>
</reference>
<dbReference type="AlphaFoldDB" id="A0A1L9PEV5"/>
<sequence length="277" mass="31479">MNDSRLSLESIKGKQPSSDPEREEKLFAILNNVLQPNQFLNPTEAATKIDDLAPKFQETDRDDGKRELDIENFMAQLWGLLFGTMQLVPREHPGQARAISLLSALCQVGGDLGVKAENGPLRWRHLPCLTQYLIQDFWRWRTSFAEQEWINLNSFAARLLQSGLFDAENGVSDLELLASNQFGKLDGDYAQEDEGDLALLEEWISHAGATILQTARRNSLEANATNPGRFTRSRENVLSIADWERWQRRLLELGVDADCDLSPRCLMLAHKMELLER</sequence>
<gene>
    <name evidence="2" type="ORF">ASPVEDRAFT_81613</name>
</gene>